<evidence type="ECO:0000313" key="1">
    <source>
        <dbReference type="EMBL" id="MPC64692.1"/>
    </source>
</evidence>
<evidence type="ECO:0000313" key="2">
    <source>
        <dbReference type="Proteomes" id="UP000324222"/>
    </source>
</evidence>
<dbReference type="EMBL" id="VSRR010022444">
    <property type="protein sequence ID" value="MPC64692.1"/>
    <property type="molecule type" value="Genomic_DNA"/>
</dbReference>
<proteinExistence type="predicted"/>
<dbReference type="AlphaFoldDB" id="A0A5B7H0U4"/>
<accession>A0A5B7H0U4</accession>
<name>A0A5B7H0U4_PORTR</name>
<keyword evidence="2" id="KW-1185">Reference proteome</keyword>
<gene>
    <name evidence="1" type="ORF">E2C01_058812</name>
</gene>
<organism evidence="1 2">
    <name type="scientific">Portunus trituberculatus</name>
    <name type="common">Swimming crab</name>
    <name type="synonym">Neptunus trituberculatus</name>
    <dbReference type="NCBI Taxonomy" id="210409"/>
    <lineage>
        <taxon>Eukaryota</taxon>
        <taxon>Metazoa</taxon>
        <taxon>Ecdysozoa</taxon>
        <taxon>Arthropoda</taxon>
        <taxon>Crustacea</taxon>
        <taxon>Multicrustacea</taxon>
        <taxon>Malacostraca</taxon>
        <taxon>Eumalacostraca</taxon>
        <taxon>Eucarida</taxon>
        <taxon>Decapoda</taxon>
        <taxon>Pleocyemata</taxon>
        <taxon>Brachyura</taxon>
        <taxon>Eubrachyura</taxon>
        <taxon>Portunoidea</taxon>
        <taxon>Portunidae</taxon>
        <taxon>Portuninae</taxon>
        <taxon>Portunus</taxon>
    </lineage>
</organism>
<protein>
    <submittedName>
        <fullName evidence="1">Uncharacterized protein</fullName>
    </submittedName>
</protein>
<reference evidence="1 2" key="1">
    <citation type="submission" date="2019-05" db="EMBL/GenBank/DDBJ databases">
        <title>Another draft genome of Portunus trituberculatus and its Hox gene families provides insights of decapod evolution.</title>
        <authorList>
            <person name="Jeong J.-H."/>
            <person name="Song I."/>
            <person name="Kim S."/>
            <person name="Choi T."/>
            <person name="Kim D."/>
            <person name="Ryu S."/>
            <person name="Kim W."/>
        </authorList>
    </citation>
    <scope>NUCLEOTIDE SEQUENCE [LARGE SCALE GENOMIC DNA]</scope>
    <source>
        <tissue evidence="1">Muscle</tissue>
    </source>
</reference>
<comment type="caution">
    <text evidence="1">The sequence shown here is derived from an EMBL/GenBank/DDBJ whole genome shotgun (WGS) entry which is preliminary data.</text>
</comment>
<sequence length="90" mass="10253">MLQYEAGEGKQIRATVSFNLPRSVASLPLSFSVSSYFLVRCFLPRSQTAQRPVTYNFTYCLLLVKESSGNYHGMIGGNKKAWYVHRDCHE</sequence>
<dbReference type="Proteomes" id="UP000324222">
    <property type="component" value="Unassembled WGS sequence"/>
</dbReference>